<sequence length="90" mass="10141">MNNGICRFHEVSFNCCCKYLEGPILRNGDKGGSVVGTELCRCHRTIVALQHCHLALTLPQHTTNIISSTSRDIQLTLYHLDTYFDVFVLS</sequence>
<protein>
    <submittedName>
        <fullName evidence="1">Uncharacterized protein</fullName>
    </submittedName>
</protein>
<dbReference type="AlphaFoldDB" id="A0A9D4QYB6"/>
<comment type="caution">
    <text evidence="1">The sequence shown here is derived from an EMBL/GenBank/DDBJ whole genome shotgun (WGS) entry which is preliminary data.</text>
</comment>
<proteinExistence type="predicted"/>
<evidence type="ECO:0000313" key="1">
    <source>
        <dbReference type="EMBL" id="KAH3848206.1"/>
    </source>
</evidence>
<dbReference type="Proteomes" id="UP000828390">
    <property type="component" value="Unassembled WGS sequence"/>
</dbReference>
<keyword evidence="2" id="KW-1185">Reference proteome</keyword>
<dbReference type="EMBL" id="JAIWYP010000003">
    <property type="protein sequence ID" value="KAH3848206.1"/>
    <property type="molecule type" value="Genomic_DNA"/>
</dbReference>
<reference evidence="1" key="2">
    <citation type="submission" date="2020-11" db="EMBL/GenBank/DDBJ databases">
        <authorList>
            <person name="McCartney M.A."/>
            <person name="Auch B."/>
            <person name="Kono T."/>
            <person name="Mallez S."/>
            <person name="Becker A."/>
            <person name="Gohl D.M."/>
            <person name="Silverstein K.A.T."/>
            <person name="Koren S."/>
            <person name="Bechman K.B."/>
            <person name="Herman A."/>
            <person name="Abrahante J.E."/>
            <person name="Garbe J."/>
        </authorList>
    </citation>
    <scope>NUCLEOTIDE SEQUENCE</scope>
    <source>
        <strain evidence="1">Duluth1</strain>
        <tissue evidence="1">Whole animal</tissue>
    </source>
</reference>
<reference evidence="1" key="1">
    <citation type="journal article" date="2019" name="bioRxiv">
        <title>The Genome of the Zebra Mussel, Dreissena polymorpha: A Resource for Invasive Species Research.</title>
        <authorList>
            <person name="McCartney M.A."/>
            <person name="Auch B."/>
            <person name="Kono T."/>
            <person name="Mallez S."/>
            <person name="Zhang Y."/>
            <person name="Obille A."/>
            <person name="Becker A."/>
            <person name="Abrahante J.E."/>
            <person name="Garbe J."/>
            <person name="Badalamenti J.P."/>
            <person name="Herman A."/>
            <person name="Mangelson H."/>
            <person name="Liachko I."/>
            <person name="Sullivan S."/>
            <person name="Sone E.D."/>
            <person name="Koren S."/>
            <person name="Silverstein K.A.T."/>
            <person name="Beckman K.B."/>
            <person name="Gohl D.M."/>
        </authorList>
    </citation>
    <scope>NUCLEOTIDE SEQUENCE</scope>
    <source>
        <strain evidence="1">Duluth1</strain>
        <tissue evidence="1">Whole animal</tissue>
    </source>
</reference>
<name>A0A9D4QYB6_DREPO</name>
<gene>
    <name evidence="1" type="ORF">DPMN_090565</name>
</gene>
<accession>A0A9D4QYB6</accession>
<organism evidence="1 2">
    <name type="scientific">Dreissena polymorpha</name>
    <name type="common">Zebra mussel</name>
    <name type="synonym">Mytilus polymorpha</name>
    <dbReference type="NCBI Taxonomy" id="45954"/>
    <lineage>
        <taxon>Eukaryota</taxon>
        <taxon>Metazoa</taxon>
        <taxon>Spiralia</taxon>
        <taxon>Lophotrochozoa</taxon>
        <taxon>Mollusca</taxon>
        <taxon>Bivalvia</taxon>
        <taxon>Autobranchia</taxon>
        <taxon>Heteroconchia</taxon>
        <taxon>Euheterodonta</taxon>
        <taxon>Imparidentia</taxon>
        <taxon>Neoheterodontei</taxon>
        <taxon>Myida</taxon>
        <taxon>Dreissenoidea</taxon>
        <taxon>Dreissenidae</taxon>
        <taxon>Dreissena</taxon>
    </lineage>
</organism>
<evidence type="ECO:0000313" key="2">
    <source>
        <dbReference type="Proteomes" id="UP000828390"/>
    </source>
</evidence>